<feature type="transmembrane region" description="Helical" evidence="6">
    <location>
        <begin position="48"/>
        <end position="73"/>
    </location>
</feature>
<dbReference type="GeneTree" id="ENSGT00940000155376"/>
<gene>
    <name evidence="7" type="primary">LOC102023178</name>
</gene>
<comment type="similarity">
    <text evidence="2">Belongs to the MS4A family.</text>
</comment>
<dbReference type="InterPro" id="IPR007237">
    <property type="entry name" value="CD20-like"/>
</dbReference>
<name>A0A8C2US86_CHILA</name>
<dbReference type="RefSeq" id="XP_005408147.1">
    <property type="nucleotide sequence ID" value="XM_005408090.2"/>
</dbReference>
<keyword evidence="5 6" id="KW-0472">Membrane</keyword>
<accession>A0A8C2US86</accession>
<organism evidence="7 8">
    <name type="scientific">Chinchilla lanigera</name>
    <name type="common">Long-tailed chinchilla</name>
    <name type="synonym">Chinchilla villidera</name>
    <dbReference type="NCBI Taxonomy" id="34839"/>
    <lineage>
        <taxon>Eukaryota</taxon>
        <taxon>Metazoa</taxon>
        <taxon>Chordata</taxon>
        <taxon>Craniata</taxon>
        <taxon>Vertebrata</taxon>
        <taxon>Euteleostomi</taxon>
        <taxon>Mammalia</taxon>
        <taxon>Eutheria</taxon>
        <taxon>Euarchontoglires</taxon>
        <taxon>Glires</taxon>
        <taxon>Rodentia</taxon>
        <taxon>Hystricomorpha</taxon>
        <taxon>Chinchillidae</taxon>
        <taxon>Chinchilla</taxon>
    </lineage>
</organism>
<dbReference type="AlphaFoldDB" id="A0A8C2US86"/>
<comment type="subcellular location">
    <subcellularLocation>
        <location evidence="1">Membrane</location>
        <topology evidence="1">Multi-pass membrane protein</topology>
    </subcellularLocation>
</comment>
<dbReference type="OMA" id="ILECCIA"/>
<keyword evidence="8" id="KW-1185">Reference proteome</keyword>
<feature type="transmembrane region" description="Helical" evidence="6">
    <location>
        <begin position="93"/>
        <end position="114"/>
    </location>
</feature>
<evidence type="ECO:0000256" key="4">
    <source>
        <dbReference type="ARBA" id="ARBA00022989"/>
    </source>
</evidence>
<dbReference type="GO" id="GO:0005794">
    <property type="term" value="C:Golgi apparatus"/>
    <property type="evidence" value="ECO:0007669"/>
    <property type="project" value="TreeGrafter"/>
</dbReference>
<dbReference type="Ensembl" id="ENSCLAT00000004082.1">
    <property type="protein sequence ID" value="ENSCLAP00000004001.1"/>
    <property type="gene ID" value="ENSCLAG00000002858.1"/>
</dbReference>
<reference evidence="7" key="2">
    <citation type="submission" date="2025-09" db="UniProtKB">
        <authorList>
            <consortium name="Ensembl"/>
        </authorList>
    </citation>
    <scope>IDENTIFICATION</scope>
</reference>
<keyword evidence="3 6" id="KW-0812">Transmembrane</keyword>
<evidence type="ECO:0000313" key="7">
    <source>
        <dbReference type="Ensembl" id="ENSCLAP00000004001.1"/>
    </source>
</evidence>
<dbReference type="OrthoDB" id="10071849at2759"/>
<evidence type="ECO:0000256" key="3">
    <source>
        <dbReference type="ARBA" id="ARBA00022692"/>
    </source>
</evidence>
<evidence type="ECO:0000256" key="1">
    <source>
        <dbReference type="ARBA" id="ARBA00004141"/>
    </source>
</evidence>
<dbReference type="Proteomes" id="UP000694398">
    <property type="component" value="Unassembled WGS sequence"/>
</dbReference>
<evidence type="ECO:0000313" key="8">
    <source>
        <dbReference type="Proteomes" id="UP000694398"/>
    </source>
</evidence>
<dbReference type="GO" id="GO:0005886">
    <property type="term" value="C:plasma membrane"/>
    <property type="evidence" value="ECO:0007669"/>
    <property type="project" value="TreeGrafter"/>
</dbReference>
<protein>
    <submittedName>
        <fullName evidence="7">Membrane-spanning 4-domains subfamily A member 4A-like</fullName>
    </submittedName>
</protein>
<evidence type="ECO:0000256" key="6">
    <source>
        <dbReference type="SAM" id="Phobius"/>
    </source>
</evidence>
<proteinExistence type="inferred from homology"/>
<dbReference type="RefSeq" id="XP_005408148.1">
    <property type="nucleotide sequence ID" value="XM_005408091.2"/>
</dbReference>
<dbReference type="PANTHER" id="PTHR23320">
    <property type="entry name" value="MEMBRANE-SPANNING 4-DOMAINS SUBFAMILY A MS4A -RELATED"/>
    <property type="match status" value="1"/>
</dbReference>
<feature type="transmembrane region" description="Helical" evidence="6">
    <location>
        <begin position="169"/>
        <end position="188"/>
    </location>
</feature>
<sequence>MANEQRVQLSTQGAGPALLQLEKLETLNTHSKLWTGKRVMFLKVQPKVLGVVQIMVGLVNLSVGVVMSQASLHPVTENSLLSYRSVGPMSVDAWYTIWGSIMFICSGSFTLAAGIKVVRRLVQVSVGLNITSAVFAIVGITISSFSLFLSSCPYSECSLMRTVFLGLDGIVLTLSVLELFIAVVLSHFGCRITCCEVMLVVSSDPHTTQTAPFAQREEV</sequence>
<dbReference type="InterPro" id="IPR030417">
    <property type="entry name" value="MS4A"/>
</dbReference>
<evidence type="ECO:0000256" key="5">
    <source>
        <dbReference type="ARBA" id="ARBA00023136"/>
    </source>
</evidence>
<evidence type="ECO:0000256" key="2">
    <source>
        <dbReference type="ARBA" id="ARBA00009565"/>
    </source>
</evidence>
<dbReference type="PANTHER" id="PTHR23320:SF128">
    <property type="entry name" value="MEMBRANE-SPANNING 4-DOMAINS SUBFAMILY A MEMBER 4A"/>
    <property type="match status" value="1"/>
</dbReference>
<feature type="transmembrane region" description="Helical" evidence="6">
    <location>
        <begin position="126"/>
        <end position="149"/>
    </location>
</feature>
<dbReference type="GeneID" id="102023178"/>
<keyword evidence="4 6" id="KW-1133">Transmembrane helix</keyword>
<reference evidence="7" key="1">
    <citation type="submission" date="2025-08" db="UniProtKB">
        <authorList>
            <consortium name="Ensembl"/>
        </authorList>
    </citation>
    <scope>IDENTIFICATION</scope>
</reference>
<dbReference type="Pfam" id="PF04103">
    <property type="entry name" value="CD20"/>
    <property type="match status" value="1"/>
</dbReference>